<dbReference type="Gene3D" id="3.40.50.1820">
    <property type="entry name" value="alpha/beta hydrolase"/>
    <property type="match status" value="1"/>
</dbReference>
<evidence type="ECO:0000313" key="2">
    <source>
        <dbReference type="EMBL" id="OBI88620.1"/>
    </source>
</evidence>
<gene>
    <name evidence="2" type="ORF">A9X01_15185</name>
</gene>
<dbReference type="PANTHER" id="PTHR43194:SF2">
    <property type="entry name" value="PEROXISOMAL MEMBRANE PROTEIN LPX1"/>
    <property type="match status" value="1"/>
</dbReference>
<dbReference type="SUPFAM" id="SSF53474">
    <property type="entry name" value="alpha/beta-Hydrolases"/>
    <property type="match status" value="1"/>
</dbReference>
<dbReference type="STRING" id="1790.A5645_16450"/>
<name>A0A1A3CNX7_MYCAS</name>
<comment type="caution">
    <text evidence="2">The sequence shown here is derived from an EMBL/GenBank/DDBJ whole genome shotgun (WGS) entry which is preliminary data.</text>
</comment>
<dbReference type="InterPro" id="IPR029058">
    <property type="entry name" value="AB_hydrolase_fold"/>
</dbReference>
<dbReference type="GO" id="GO:0016787">
    <property type="term" value="F:hydrolase activity"/>
    <property type="evidence" value="ECO:0007669"/>
    <property type="project" value="UniProtKB-KW"/>
</dbReference>
<feature type="domain" description="AB hydrolase-1" evidence="1">
    <location>
        <begin position="18"/>
        <end position="243"/>
    </location>
</feature>
<dbReference type="AlphaFoldDB" id="A0A1A3CNX7"/>
<accession>A0A1A3CNX7</accession>
<dbReference type="EMBL" id="LZKQ01000071">
    <property type="protein sequence ID" value="OBI88620.1"/>
    <property type="molecule type" value="Genomic_DNA"/>
</dbReference>
<dbReference type="eggNOG" id="COG2267">
    <property type="taxonomic scope" value="Bacteria"/>
</dbReference>
<proteinExistence type="predicted"/>
<dbReference type="InterPro" id="IPR000073">
    <property type="entry name" value="AB_hydrolase_1"/>
</dbReference>
<organism evidence="2 3">
    <name type="scientific">Mycobacterium asiaticum</name>
    <dbReference type="NCBI Taxonomy" id="1790"/>
    <lineage>
        <taxon>Bacteria</taxon>
        <taxon>Bacillati</taxon>
        <taxon>Actinomycetota</taxon>
        <taxon>Actinomycetes</taxon>
        <taxon>Mycobacteriales</taxon>
        <taxon>Mycobacteriaceae</taxon>
        <taxon>Mycobacterium</taxon>
    </lineage>
</organism>
<dbReference type="Proteomes" id="UP000093795">
    <property type="component" value="Unassembled WGS sequence"/>
</dbReference>
<evidence type="ECO:0000259" key="1">
    <source>
        <dbReference type="Pfam" id="PF12697"/>
    </source>
</evidence>
<dbReference type="Pfam" id="PF12697">
    <property type="entry name" value="Abhydrolase_6"/>
    <property type="match status" value="1"/>
</dbReference>
<reference evidence="2 3" key="1">
    <citation type="submission" date="2016-06" db="EMBL/GenBank/DDBJ databases">
        <authorList>
            <person name="Kjaerup R.B."/>
            <person name="Dalgaard T.S."/>
            <person name="Juul-Madsen H.R."/>
        </authorList>
    </citation>
    <scope>NUCLEOTIDE SEQUENCE [LARGE SCALE GENOMIC DNA]</scope>
    <source>
        <strain evidence="2 3">1081914.2</strain>
    </source>
</reference>
<keyword evidence="2" id="KW-0378">Hydrolase</keyword>
<protein>
    <submittedName>
        <fullName evidence="2">Alpha/beta hydrolase</fullName>
    </submittedName>
</protein>
<evidence type="ECO:0000313" key="3">
    <source>
        <dbReference type="Proteomes" id="UP000093795"/>
    </source>
</evidence>
<dbReference type="PANTHER" id="PTHR43194">
    <property type="entry name" value="HYDROLASE ALPHA/BETA FOLD FAMILY"/>
    <property type="match status" value="1"/>
</dbReference>
<sequence>MLELIDKGTASQTHPAPLLFVHGGCLSAWCWDEHFLDFFAERGYRAAAVSWRGHGASSSPKPVSKCSIADYLHDVRWAADQLGGRPVLIGHSTGGFITQKYLEKRDAPAAVLLASTPTRGIFPSAMRVWRKEPWISVRANGIGQAHGIFNTPRLARQFLFSPTTPEPLVEQGARRVEPDSLRAVFFDQAVRLPRPSRVTTPMLVLGGEHDGLISNAEVRATARRYRTEAEIFPCMGHMLMLEPGWPRVAERIHSWLGEKGM</sequence>
<dbReference type="InterPro" id="IPR050228">
    <property type="entry name" value="Carboxylesterase_BioH"/>
</dbReference>
<dbReference type="OrthoDB" id="9773549at2"/>